<dbReference type="AlphaFoldDB" id="A0AAV8YVM3"/>
<protein>
    <submittedName>
        <fullName evidence="1">Uncharacterized protein</fullName>
    </submittedName>
</protein>
<sequence>MKWFCEGCLSDVDLINKISSDLESLKTFFQSEIKDLKDMFRTNTDKRNETKLGLSKTYAEAVSEEVVIIKPKTNQECKKTKEANQKNIKPGNLEVGMAEMRNIKEGGVVIKCKTKEEKEIIKKAAEKKLNKNYEIKIPNLKNPCVKIVDIEDEYEPDDLLNLIKKQNISIFHENSVLQVKVIKKMKTKFMAIIECDPDSFKKIMDQNAIFIDWAKCRVFEYYVK</sequence>
<evidence type="ECO:0000313" key="2">
    <source>
        <dbReference type="Proteomes" id="UP001162162"/>
    </source>
</evidence>
<keyword evidence="2" id="KW-1185">Reference proteome</keyword>
<reference evidence="1" key="1">
    <citation type="journal article" date="2023" name="Insect Mol. Biol.">
        <title>Genome sequencing provides insights into the evolution of gene families encoding plant cell wall-degrading enzymes in longhorned beetles.</title>
        <authorList>
            <person name="Shin N.R."/>
            <person name="Okamura Y."/>
            <person name="Kirsch R."/>
            <person name="Pauchet Y."/>
        </authorList>
    </citation>
    <scope>NUCLEOTIDE SEQUENCE</scope>
    <source>
        <strain evidence="1">AMC_N1</strain>
    </source>
</reference>
<name>A0AAV8YVM3_9CUCU</name>
<gene>
    <name evidence="1" type="ORF">NQ318_011410</name>
</gene>
<comment type="caution">
    <text evidence="1">The sequence shown here is derived from an EMBL/GenBank/DDBJ whole genome shotgun (WGS) entry which is preliminary data.</text>
</comment>
<evidence type="ECO:0000313" key="1">
    <source>
        <dbReference type="EMBL" id="KAJ8954717.1"/>
    </source>
</evidence>
<dbReference type="Proteomes" id="UP001162162">
    <property type="component" value="Unassembled WGS sequence"/>
</dbReference>
<accession>A0AAV8YVM3</accession>
<proteinExistence type="predicted"/>
<organism evidence="1 2">
    <name type="scientific">Aromia moschata</name>
    <dbReference type="NCBI Taxonomy" id="1265417"/>
    <lineage>
        <taxon>Eukaryota</taxon>
        <taxon>Metazoa</taxon>
        <taxon>Ecdysozoa</taxon>
        <taxon>Arthropoda</taxon>
        <taxon>Hexapoda</taxon>
        <taxon>Insecta</taxon>
        <taxon>Pterygota</taxon>
        <taxon>Neoptera</taxon>
        <taxon>Endopterygota</taxon>
        <taxon>Coleoptera</taxon>
        <taxon>Polyphaga</taxon>
        <taxon>Cucujiformia</taxon>
        <taxon>Chrysomeloidea</taxon>
        <taxon>Cerambycidae</taxon>
        <taxon>Cerambycinae</taxon>
        <taxon>Callichromatini</taxon>
        <taxon>Aromia</taxon>
    </lineage>
</organism>
<dbReference type="EMBL" id="JAPWTK010000045">
    <property type="protein sequence ID" value="KAJ8954717.1"/>
    <property type="molecule type" value="Genomic_DNA"/>
</dbReference>